<proteinExistence type="predicted"/>
<dbReference type="Proteomes" id="UP000319103">
    <property type="component" value="Unassembled WGS sequence"/>
</dbReference>
<dbReference type="AlphaFoldDB" id="A0A540WFC8"/>
<evidence type="ECO:0000313" key="3">
    <source>
        <dbReference type="Proteomes" id="UP000319103"/>
    </source>
</evidence>
<dbReference type="Pfam" id="PF00583">
    <property type="entry name" value="Acetyltransf_1"/>
    <property type="match status" value="1"/>
</dbReference>
<dbReference type="InterPro" id="IPR016181">
    <property type="entry name" value="Acyl_CoA_acyltransferase"/>
</dbReference>
<feature type="domain" description="N-acetyltransferase" evidence="1">
    <location>
        <begin position="131"/>
        <end position="260"/>
    </location>
</feature>
<accession>A0A540WFC8</accession>
<name>A0A540WFC8_9ACTN</name>
<keyword evidence="2" id="KW-0808">Transferase</keyword>
<dbReference type="RefSeq" id="WP_141638095.1">
    <property type="nucleotide sequence ID" value="NZ_VIGB01000003.1"/>
</dbReference>
<comment type="caution">
    <text evidence="2">The sequence shown here is derived from an EMBL/GenBank/DDBJ whole genome shotgun (WGS) entry which is preliminary data.</text>
</comment>
<sequence>MDKQRVLEQYDRELRREVAPDGVGAVVDRAGGVVRQDGGELGWSAVLWSGLDEAGADAAIAEQLRYFGERGRAFEWKHYSHDRPADLADRLRAAGLVAEEPETLMVAESAAQAVPVVLPEGVWLRTETDEAGIRLLGEAQARAFGEPDRAAGMADQLLARLAEAPQTLSVVVAMAGDEPISGARMETLPGVSFAGLWGGGTVPAWRGRGIYRALVAHRATQAVARGYRYLQVDARETSRPILERLGFTALSVTTPFQYEP</sequence>
<keyword evidence="3" id="KW-1185">Reference proteome</keyword>
<dbReference type="EMBL" id="VIGB01000003">
    <property type="protein sequence ID" value="TQF07725.1"/>
    <property type="molecule type" value="Genomic_DNA"/>
</dbReference>
<gene>
    <name evidence="2" type="ORF">E6W39_33310</name>
</gene>
<dbReference type="Gene3D" id="3.40.630.30">
    <property type="match status" value="1"/>
</dbReference>
<evidence type="ECO:0000313" key="2">
    <source>
        <dbReference type="EMBL" id="TQF07725.1"/>
    </source>
</evidence>
<protein>
    <submittedName>
        <fullName evidence="2">GNAT family N-acetyltransferase</fullName>
    </submittedName>
</protein>
<dbReference type="PROSITE" id="PS51186">
    <property type="entry name" value="GNAT"/>
    <property type="match status" value="1"/>
</dbReference>
<dbReference type="InterPro" id="IPR000182">
    <property type="entry name" value="GNAT_dom"/>
</dbReference>
<dbReference type="OrthoDB" id="164800at2"/>
<dbReference type="CDD" id="cd04301">
    <property type="entry name" value="NAT_SF"/>
    <property type="match status" value="1"/>
</dbReference>
<dbReference type="GO" id="GO:0016747">
    <property type="term" value="F:acyltransferase activity, transferring groups other than amino-acyl groups"/>
    <property type="evidence" value="ECO:0007669"/>
    <property type="project" value="InterPro"/>
</dbReference>
<dbReference type="SUPFAM" id="SSF55729">
    <property type="entry name" value="Acyl-CoA N-acyltransferases (Nat)"/>
    <property type="match status" value="1"/>
</dbReference>
<reference evidence="2 3" key="1">
    <citation type="submission" date="2019-06" db="EMBL/GenBank/DDBJ databases">
        <title>Description of Kitasatospora acidophila sp. nov. isolated from pine grove soil, and reclassification of Streptomyces novaecaesareae to Kitasatospora novaeceasareae comb. nov.</title>
        <authorList>
            <person name="Kim M.J."/>
        </authorList>
    </citation>
    <scope>NUCLEOTIDE SEQUENCE [LARGE SCALE GENOMIC DNA]</scope>
    <source>
        <strain evidence="2 3">MMS16-CNU292</strain>
    </source>
</reference>
<organism evidence="2 3">
    <name type="scientific">Kitasatospora acidiphila</name>
    <dbReference type="NCBI Taxonomy" id="2567942"/>
    <lineage>
        <taxon>Bacteria</taxon>
        <taxon>Bacillati</taxon>
        <taxon>Actinomycetota</taxon>
        <taxon>Actinomycetes</taxon>
        <taxon>Kitasatosporales</taxon>
        <taxon>Streptomycetaceae</taxon>
        <taxon>Kitasatospora</taxon>
    </lineage>
</organism>
<evidence type="ECO:0000259" key="1">
    <source>
        <dbReference type="PROSITE" id="PS51186"/>
    </source>
</evidence>